<dbReference type="AlphaFoldDB" id="A0A5C8ZH33"/>
<dbReference type="EMBL" id="VKAC01000003">
    <property type="protein sequence ID" value="TXR57242.1"/>
    <property type="molecule type" value="Genomic_DNA"/>
</dbReference>
<dbReference type="InterPro" id="IPR036388">
    <property type="entry name" value="WH-like_DNA-bd_sf"/>
</dbReference>
<name>A0A5C8ZH33_9ACTN</name>
<comment type="caution">
    <text evidence="7">The sequence shown here is derived from an EMBL/GenBank/DDBJ whole genome shotgun (WGS) entry which is preliminary data.</text>
</comment>
<dbReference type="Gene3D" id="3.40.190.10">
    <property type="entry name" value="Periplasmic binding protein-like II"/>
    <property type="match status" value="2"/>
</dbReference>
<dbReference type="SUPFAM" id="SSF53850">
    <property type="entry name" value="Periplasmic binding protein-like II"/>
    <property type="match status" value="1"/>
</dbReference>
<comment type="similarity">
    <text evidence="1">Belongs to the LysR transcriptional regulatory family.</text>
</comment>
<dbReference type="Pfam" id="PF03466">
    <property type="entry name" value="LysR_substrate"/>
    <property type="match status" value="1"/>
</dbReference>
<dbReference type="InterPro" id="IPR050389">
    <property type="entry name" value="LysR-type_TF"/>
</dbReference>
<sequence>MKLASLDLNLLLALDALLQHNSVTRAAEAMGLSQPALSASLSRLRRHFDDPLLVRVGNGSQLSPLAVQLRERVRIALASVEHAFSAEPDFSPASRVRDVSVLTSDYATEVLGGRVAAQLSSQAPRMRLRFATNVPLLVEDAERVLARNDFMVMPHGTLVDLPHVDLFRDSWVVLVAEDNTAVGERLEPRHLQELPWVATYHGAHASTPAARELRTQGLEPQVQVVVEHFLTVPALVAGSGRIGLLQRRLAARLPAGSGVRVLEPPVALSPLVEAMWWHPAFTRDVEHTWLRHLVRRAARSLDDDDGDGPAAPDGADGSDGADQGIDAADGRHQQPGMASARTS</sequence>
<dbReference type="PROSITE" id="PS50931">
    <property type="entry name" value="HTH_LYSR"/>
    <property type="match status" value="1"/>
</dbReference>
<dbReference type="Proteomes" id="UP000321234">
    <property type="component" value="Unassembled WGS sequence"/>
</dbReference>
<dbReference type="GO" id="GO:0003700">
    <property type="term" value="F:DNA-binding transcription factor activity"/>
    <property type="evidence" value="ECO:0007669"/>
    <property type="project" value="InterPro"/>
</dbReference>
<dbReference type="InterPro" id="IPR005119">
    <property type="entry name" value="LysR_subst-bd"/>
</dbReference>
<evidence type="ECO:0000256" key="4">
    <source>
        <dbReference type="ARBA" id="ARBA00023163"/>
    </source>
</evidence>
<dbReference type="PANTHER" id="PTHR30118">
    <property type="entry name" value="HTH-TYPE TRANSCRIPTIONAL REGULATOR LEUO-RELATED"/>
    <property type="match status" value="1"/>
</dbReference>
<protein>
    <submittedName>
        <fullName evidence="7">LysR family transcriptional regulator</fullName>
    </submittedName>
</protein>
<feature type="compositionally biased region" description="Low complexity" evidence="5">
    <location>
        <begin position="308"/>
        <end position="327"/>
    </location>
</feature>
<keyword evidence="2" id="KW-0805">Transcription regulation</keyword>
<dbReference type="InterPro" id="IPR036390">
    <property type="entry name" value="WH_DNA-bd_sf"/>
</dbReference>
<dbReference type="GO" id="GO:0003677">
    <property type="term" value="F:DNA binding"/>
    <property type="evidence" value="ECO:0007669"/>
    <property type="project" value="UniProtKB-KW"/>
</dbReference>
<evidence type="ECO:0000256" key="2">
    <source>
        <dbReference type="ARBA" id="ARBA00023015"/>
    </source>
</evidence>
<evidence type="ECO:0000256" key="5">
    <source>
        <dbReference type="SAM" id="MobiDB-lite"/>
    </source>
</evidence>
<dbReference type="InterPro" id="IPR037402">
    <property type="entry name" value="YidZ_PBP2"/>
</dbReference>
<dbReference type="InterPro" id="IPR000847">
    <property type="entry name" value="LysR_HTH_N"/>
</dbReference>
<dbReference type="PRINTS" id="PR00039">
    <property type="entry name" value="HTHLYSR"/>
</dbReference>
<evidence type="ECO:0000259" key="6">
    <source>
        <dbReference type="PROSITE" id="PS50931"/>
    </source>
</evidence>
<evidence type="ECO:0000256" key="1">
    <source>
        <dbReference type="ARBA" id="ARBA00009437"/>
    </source>
</evidence>
<evidence type="ECO:0000313" key="7">
    <source>
        <dbReference type="EMBL" id="TXR57242.1"/>
    </source>
</evidence>
<dbReference type="Gene3D" id="1.10.10.10">
    <property type="entry name" value="Winged helix-like DNA-binding domain superfamily/Winged helix DNA-binding domain"/>
    <property type="match status" value="1"/>
</dbReference>
<dbReference type="Pfam" id="PF00126">
    <property type="entry name" value="HTH_1"/>
    <property type="match status" value="1"/>
</dbReference>
<dbReference type="OrthoDB" id="8717159at2"/>
<dbReference type="CDD" id="cd08417">
    <property type="entry name" value="PBP2_Nitroaromatics_like"/>
    <property type="match status" value="1"/>
</dbReference>
<proteinExistence type="inferred from homology"/>
<evidence type="ECO:0000313" key="8">
    <source>
        <dbReference type="Proteomes" id="UP000321234"/>
    </source>
</evidence>
<feature type="domain" description="HTH lysR-type" evidence="6">
    <location>
        <begin position="6"/>
        <end position="63"/>
    </location>
</feature>
<gene>
    <name evidence="7" type="ORF">FMM08_06025</name>
</gene>
<keyword evidence="4" id="KW-0804">Transcription</keyword>
<organism evidence="7 8">
    <name type="scientific">Quadrisphaera setariae</name>
    <dbReference type="NCBI Taxonomy" id="2593304"/>
    <lineage>
        <taxon>Bacteria</taxon>
        <taxon>Bacillati</taxon>
        <taxon>Actinomycetota</taxon>
        <taxon>Actinomycetes</taxon>
        <taxon>Kineosporiales</taxon>
        <taxon>Kineosporiaceae</taxon>
        <taxon>Quadrisphaera</taxon>
    </lineage>
</organism>
<reference evidence="7 8" key="1">
    <citation type="submission" date="2019-07" db="EMBL/GenBank/DDBJ databases">
        <title>Quadrisphaera sp. strain DD2A genome sequencing and assembly.</title>
        <authorList>
            <person name="Kim I."/>
        </authorList>
    </citation>
    <scope>NUCLEOTIDE SEQUENCE [LARGE SCALE GENOMIC DNA]</scope>
    <source>
        <strain evidence="7 8">DD2A</strain>
    </source>
</reference>
<keyword evidence="8" id="KW-1185">Reference proteome</keyword>
<keyword evidence="3" id="KW-0238">DNA-binding</keyword>
<feature type="region of interest" description="Disordered" evidence="5">
    <location>
        <begin position="299"/>
        <end position="343"/>
    </location>
</feature>
<dbReference type="SUPFAM" id="SSF46785">
    <property type="entry name" value="Winged helix' DNA-binding domain"/>
    <property type="match status" value="1"/>
</dbReference>
<evidence type="ECO:0000256" key="3">
    <source>
        <dbReference type="ARBA" id="ARBA00023125"/>
    </source>
</evidence>
<accession>A0A5C8ZH33</accession>
<dbReference type="PANTHER" id="PTHR30118:SF15">
    <property type="entry name" value="TRANSCRIPTIONAL REGULATORY PROTEIN"/>
    <property type="match status" value="1"/>
</dbReference>